<name>A0A3G4ZYS9_9VIRU</name>
<reference evidence="1" key="1">
    <citation type="submission" date="2018-10" db="EMBL/GenBank/DDBJ databases">
        <title>Hidden diversity of soil giant viruses.</title>
        <authorList>
            <person name="Schulz F."/>
            <person name="Alteio L."/>
            <person name="Goudeau D."/>
            <person name="Ryan E.M."/>
            <person name="Malmstrom R.R."/>
            <person name="Blanchard J."/>
            <person name="Woyke T."/>
        </authorList>
    </citation>
    <scope>NUCLEOTIDE SEQUENCE</scope>
    <source>
        <strain evidence="1">GAV1</strain>
    </source>
</reference>
<evidence type="ECO:0000313" key="1">
    <source>
        <dbReference type="EMBL" id="AYV80042.1"/>
    </source>
</evidence>
<proteinExistence type="predicted"/>
<accession>A0A3G4ZYS9</accession>
<organism evidence="1">
    <name type="scientific">Gaeavirus sp</name>
    <dbReference type="NCBI Taxonomy" id="2487767"/>
    <lineage>
        <taxon>Viruses</taxon>
        <taxon>Varidnaviria</taxon>
        <taxon>Bamfordvirae</taxon>
        <taxon>Nucleocytoviricota</taxon>
        <taxon>Megaviricetes</taxon>
        <taxon>Imitervirales</taxon>
        <taxon>Mimiviridae</taxon>
        <taxon>Klosneuvirinae</taxon>
    </lineage>
</organism>
<protein>
    <submittedName>
        <fullName evidence="1">Uncharacterized protein</fullName>
    </submittedName>
</protein>
<dbReference type="EMBL" id="MK072204">
    <property type="protein sequence ID" value="AYV80042.1"/>
    <property type="molecule type" value="Genomic_DNA"/>
</dbReference>
<sequence length="252" mass="29763">MNLNPIIEQSINYYSWTPAYAKQVAFEYNRFLELRSINSNLSPSDDIDRLWHLHLLNPILYYDYCATLYHKIIDHNPTDSFNQHARQQRLQNTITEYLKNYDNFTYPNVWNYKTKSKSKEQPKLKSESESNNPNEIKVTIYYTFDTKTNNDVRKIWNPDNGYDQKYGGKTFIIDTSTQPNNTIENLTKRISKLTGHNAIAVQFYPDKDKNDVLNGMNTKNGFRWNISEHTLLSDIKYNLVCILEQMSQHGYC</sequence>
<gene>
    <name evidence="1" type="ORF">Gaeavirus6_17</name>
</gene>